<evidence type="ECO:0000313" key="1">
    <source>
        <dbReference type="EMBL" id="MBM6497885.1"/>
    </source>
</evidence>
<feature type="non-terminal residue" evidence="1">
    <location>
        <position position="1"/>
    </location>
</feature>
<sequence>QGSKPVTKNKTVSIEEFKRNTGLHNFSKTFKIPKDNTIAYRNADGSYELSDFDINFDYIKQVVVENKISYTFNIVPKIVTSKSIFNLVVYNHDGNWETSIIELIPTDENFDKLLAGIDNEFEGSIRQVYASRVQQDCNIIAYNVVRCIDPNSVKCRIECDKCADCLKLIFFAVCNGNDIVQPLYVL</sequence>
<dbReference type="EMBL" id="JACSOD020000271">
    <property type="protein sequence ID" value="MBM6497885.1"/>
    <property type="molecule type" value="Genomic_DNA"/>
</dbReference>
<reference evidence="1 2" key="1">
    <citation type="submission" date="2021-02" db="EMBL/GenBank/DDBJ databases">
        <authorList>
            <person name="Jung H.S."/>
            <person name="Chun B.H."/>
            <person name="Jeon C.O."/>
        </authorList>
    </citation>
    <scope>NUCLEOTIDE SEQUENCE [LARGE SCALE GENOMIC DNA]</scope>
    <source>
        <strain evidence="1 2">LMG 25203</strain>
    </source>
</reference>
<feature type="non-terminal residue" evidence="1">
    <location>
        <position position="186"/>
    </location>
</feature>
<proteinExistence type="predicted"/>
<dbReference type="Proteomes" id="UP000759529">
    <property type="component" value="Unassembled WGS sequence"/>
</dbReference>
<name>A0ABS2CSF7_9FLAO</name>
<protein>
    <submittedName>
        <fullName evidence="1">Uncharacterized protein</fullName>
    </submittedName>
</protein>
<evidence type="ECO:0000313" key="2">
    <source>
        <dbReference type="Proteomes" id="UP000759529"/>
    </source>
</evidence>
<gene>
    <name evidence="1" type="ORF">H9X54_000975</name>
</gene>
<accession>A0ABS2CSF7</accession>
<dbReference type="RefSeq" id="WP_204158586.1">
    <property type="nucleotide sequence ID" value="NZ_JACSOD020000271.1"/>
</dbReference>
<comment type="caution">
    <text evidence="1">The sequence shown here is derived from an EMBL/GenBank/DDBJ whole genome shotgun (WGS) entry which is preliminary data.</text>
</comment>
<organism evidence="1 2">
    <name type="scientific">Flavobacterium macrobrachii</name>
    <dbReference type="NCBI Taxonomy" id="591204"/>
    <lineage>
        <taxon>Bacteria</taxon>
        <taxon>Pseudomonadati</taxon>
        <taxon>Bacteroidota</taxon>
        <taxon>Flavobacteriia</taxon>
        <taxon>Flavobacteriales</taxon>
        <taxon>Flavobacteriaceae</taxon>
        <taxon>Flavobacterium</taxon>
    </lineage>
</organism>
<keyword evidence="2" id="KW-1185">Reference proteome</keyword>